<dbReference type="PANTHER" id="PTHR45618">
    <property type="entry name" value="MITOCHONDRIAL DICARBOXYLATE CARRIER-RELATED"/>
    <property type="match status" value="1"/>
</dbReference>
<proteinExistence type="inferred from homology"/>
<organism evidence="11">
    <name type="scientific">Florenciella parvula</name>
    <dbReference type="NCBI Taxonomy" id="236787"/>
    <lineage>
        <taxon>Eukaryota</taxon>
        <taxon>Sar</taxon>
        <taxon>Stramenopiles</taxon>
        <taxon>Ochrophyta</taxon>
        <taxon>Dictyochophyceae</taxon>
        <taxon>Florenciellales</taxon>
        <taxon>Florenciella</taxon>
    </lineage>
</organism>
<evidence type="ECO:0000256" key="5">
    <source>
        <dbReference type="ARBA" id="ARBA00022737"/>
    </source>
</evidence>
<evidence type="ECO:0000256" key="7">
    <source>
        <dbReference type="ARBA" id="ARBA00023136"/>
    </source>
</evidence>
<keyword evidence="7 8" id="KW-0472">Membrane</keyword>
<keyword evidence="6 10" id="KW-1133">Transmembrane helix</keyword>
<comment type="subcellular location">
    <subcellularLocation>
        <location evidence="1">Membrane</location>
        <topology evidence="1">Multi-pass membrane protein</topology>
    </subcellularLocation>
</comment>
<dbReference type="Gene3D" id="1.50.40.10">
    <property type="entry name" value="Mitochondrial carrier domain"/>
    <property type="match status" value="1"/>
</dbReference>
<feature type="repeat" description="Solcar" evidence="8">
    <location>
        <begin position="20"/>
        <end position="111"/>
    </location>
</feature>
<dbReference type="EMBL" id="HBGT01014744">
    <property type="protein sequence ID" value="CAD9412833.1"/>
    <property type="molecule type" value="Transcribed_RNA"/>
</dbReference>
<evidence type="ECO:0000313" key="11">
    <source>
        <dbReference type="EMBL" id="CAD9412833.1"/>
    </source>
</evidence>
<keyword evidence="4 8" id="KW-0812">Transmembrane</keyword>
<dbReference type="AlphaFoldDB" id="A0A7S2C198"/>
<dbReference type="InterPro" id="IPR050391">
    <property type="entry name" value="Mito_Metabolite_Transporter"/>
</dbReference>
<gene>
    <name evidence="11" type="ORF">FPAR1323_LOCUS7896</name>
</gene>
<dbReference type="SUPFAM" id="SSF103506">
    <property type="entry name" value="Mitochondrial carrier"/>
    <property type="match status" value="1"/>
</dbReference>
<evidence type="ECO:0000256" key="10">
    <source>
        <dbReference type="SAM" id="Phobius"/>
    </source>
</evidence>
<sequence>MGLHRTFSDMLQERNGGKQIGFAEKALAGLTGGALAVMVGTPFDVALVRMQGDTMKPVAERRGYTHVFNALSRISSEEGFGALYKGLAPNILRGMSMNVGMMACSDQAKEMMLTVTGDDPKAPGLTTRIGAACAGGFFAAFLSLPFDMLKSRLQDMKPDPKTGRMPFKGLSDCAMQIVSKEGPVALWTGFGAYYARCAPHAMVILLTVDEVKRVYSKFFNL</sequence>
<evidence type="ECO:0000256" key="3">
    <source>
        <dbReference type="ARBA" id="ARBA00022448"/>
    </source>
</evidence>
<keyword evidence="3 9" id="KW-0813">Transport</keyword>
<evidence type="ECO:0000256" key="1">
    <source>
        <dbReference type="ARBA" id="ARBA00004141"/>
    </source>
</evidence>
<comment type="similarity">
    <text evidence="2 9">Belongs to the mitochondrial carrier (TC 2.A.29) family.</text>
</comment>
<evidence type="ECO:0000256" key="6">
    <source>
        <dbReference type="ARBA" id="ARBA00022989"/>
    </source>
</evidence>
<evidence type="ECO:0000256" key="4">
    <source>
        <dbReference type="ARBA" id="ARBA00022692"/>
    </source>
</evidence>
<accession>A0A7S2C198</accession>
<keyword evidence="5" id="KW-0677">Repeat</keyword>
<reference evidence="11" key="1">
    <citation type="submission" date="2021-01" db="EMBL/GenBank/DDBJ databases">
        <authorList>
            <person name="Corre E."/>
            <person name="Pelletier E."/>
            <person name="Niang G."/>
            <person name="Scheremetjew M."/>
            <person name="Finn R."/>
            <person name="Kale V."/>
            <person name="Holt S."/>
            <person name="Cochrane G."/>
            <person name="Meng A."/>
            <person name="Brown T."/>
            <person name="Cohen L."/>
        </authorList>
    </citation>
    <scope>NUCLEOTIDE SEQUENCE</scope>
    <source>
        <strain evidence="11">RCC1693</strain>
    </source>
</reference>
<evidence type="ECO:0000256" key="2">
    <source>
        <dbReference type="ARBA" id="ARBA00006375"/>
    </source>
</evidence>
<dbReference type="Pfam" id="PF00153">
    <property type="entry name" value="Mito_carr"/>
    <property type="match status" value="2"/>
</dbReference>
<feature type="transmembrane region" description="Helical" evidence="10">
    <location>
        <begin position="129"/>
        <end position="149"/>
    </location>
</feature>
<protein>
    <submittedName>
        <fullName evidence="11">Uncharacterized protein</fullName>
    </submittedName>
</protein>
<name>A0A7S2C198_9STRA</name>
<feature type="repeat" description="Solcar" evidence="8">
    <location>
        <begin position="123"/>
        <end position="214"/>
    </location>
</feature>
<dbReference type="InterPro" id="IPR018108">
    <property type="entry name" value="MCP_transmembrane"/>
</dbReference>
<evidence type="ECO:0000256" key="9">
    <source>
        <dbReference type="RuleBase" id="RU000488"/>
    </source>
</evidence>
<dbReference type="GO" id="GO:0016020">
    <property type="term" value="C:membrane"/>
    <property type="evidence" value="ECO:0007669"/>
    <property type="project" value="UniProtKB-SubCell"/>
</dbReference>
<dbReference type="PROSITE" id="PS50920">
    <property type="entry name" value="SOLCAR"/>
    <property type="match status" value="2"/>
</dbReference>
<dbReference type="InterPro" id="IPR023395">
    <property type="entry name" value="MCP_dom_sf"/>
</dbReference>
<evidence type="ECO:0000256" key="8">
    <source>
        <dbReference type="PROSITE-ProRule" id="PRU00282"/>
    </source>
</evidence>